<proteinExistence type="predicted"/>
<protein>
    <recommendedName>
        <fullName evidence="7">A to I editase domain-containing protein</fullName>
    </recommendedName>
</protein>
<name>A0AA39HBE2_9BILA</name>
<dbReference type="GO" id="GO:0006396">
    <property type="term" value="P:RNA processing"/>
    <property type="evidence" value="ECO:0007669"/>
    <property type="project" value="InterPro"/>
</dbReference>
<comment type="caution">
    <text evidence="5">The sequence shown here is derived from an EMBL/GenBank/DDBJ whole genome shotgun (WGS) entry which is preliminary data.</text>
</comment>
<dbReference type="Proteomes" id="UP001175271">
    <property type="component" value="Unassembled WGS sequence"/>
</dbReference>
<dbReference type="Gene3D" id="3.30.160.20">
    <property type="match status" value="1"/>
</dbReference>
<evidence type="ECO:0000256" key="1">
    <source>
        <dbReference type="PROSITE-ProRule" id="PRU00266"/>
    </source>
</evidence>
<dbReference type="GO" id="GO:0005737">
    <property type="term" value="C:cytoplasm"/>
    <property type="evidence" value="ECO:0007669"/>
    <property type="project" value="TreeGrafter"/>
</dbReference>
<sequence length="738" mass="82820">MSPAVKREEKRVTFQEEPTVVEFDDDCNSTRNDDKQDAYSAVFASLRERGLIESYSSFESSNCKCAVCLVNKFGRMEIEKTQENETGPDIPLVEPSSVVYDREEAIKAKGIELWANGFLGTLEGRVSDRTVGYLQVIKKPADIALREFCQKRRRAIPEINTFEHKLPKKNPVFIGYVIHPESENGAIFGWPQATKKVAKAVCALVYLDYVFAMENAKVGLMPGTPKMSEDSEPTPKKSRLNTADSPAPQAQSAEENSENDMATEELSDRTVAFLRNCKKLPVSVLQEFCVKKYKRHPEYTEQRTLEGKFIYNVALPSGSSVMGLPQVKKYAKHSGARKAIDLLIQTGELTDVDMQSFSPFEGYADIVDGLHTKEPLRFTDKLSLPRFMYAQLLSAVKENLKLFVNRDINNRIAGFVLLDSTGDFEVIAWATGSNQFNVPSATPGTTPLRDSHAEILARRSLMRYLYYQVQLFRHNPKASVFRRPTEGKLELKPNYSIHFLCSSAPCGNATCFADHVDEQCDPKEHVADITKHTELQVKVPDSTETVILTDATRDDKTALMSCSDKMLKWNTLGVQGCLLTQFVKPIYISSFTFQHEFVSKQVTRALCCRATGLSFDAEGYKVNHARYHTSFIKGQDPPDHCSHQPNSANWNAMEKTVEITNTVDGMEVAGGDSRLSRNKLFILFKSTQKTAFDAEIPPGLSYSAVKEHTPDYNEMQKKFKSFLSNAGHGDWLDVAVLP</sequence>
<dbReference type="PANTHER" id="PTHR10910">
    <property type="entry name" value="EUKARYOTE SPECIFIC DSRNA BINDING PROTEIN"/>
    <property type="match status" value="1"/>
</dbReference>
<dbReference type="SMART" id="SM00552">
    <property type="entry name" value="ADEAMc"/>
    <property type="match status" value="1"/>
</dbReference>
<evidence type="ECO:0000313" key="5">
    <source>
        <dbReference type="EMBL" id="KAK0402730.1"/>
    </source>
</evidence>
<dbReference type="GO" id="GO:0008251">
    <property type="term" value="F:tRNA-specific adenosine deaminase activity"/>
    <property type="evidence" value="ECO:0007669"/>
    <property type="project" value="TreeGrafter"/>
</dbReference>
<dbReference type="InterPro" id="IPR014720">
    <property type="entry name" value="dsRBD_dom"/>
</dbReference>
<dbReference type="PROSITE" id="PS50137">
    <property type="entry name" value="DS_RBD"/>
    <property type="match status" value="1"/>
</dbReference>
<feature type="domain" description="A to I editase" evidence="4">
    <location>
        <begin position="428"/>
        <end position="732"/>
    </location>
</feature>
<evidence type="ECO:0000313" key="6">
    <source>
        <dbReference type="Proteomes" id="UP001175271"/>
    </source>
</evidence>
<dbReference type="AlphaFoldDB" id="A0AA39HBE2"/>
<evidence type="ECO:0000259" key="4">
    <source>
        <dbReference type="PROSITE" id="PS50141"/>
    </source>
</evidence>
<accession>A0AA39HBE2</accession>
<dbReference type="EMBL" id="JAUCMV010000004">
    <property type="protein sequence ID" value="KAK0402730.1"/>
    <property type="molecule type" value="Genomic_DNA"/>
</dbReference>
<dbReference type="PANTHER" id="PTHR10910:SF62">
    <property type="entry name" value="AT07585P-RELATED"/>
    <property type="match status" value="1"/>
</dbReference>
<reference evidence="5" key="1">
    <citation type="submission" date="2023-06" db="EMBL/GenBank/DDBJ databases">
        <title>Genomic analysis of the entomopathogenic nematode Steinernema hermaphroditum.</title>
        <authorList>
            <person name="Schwarz E.M."/>
            <person name="Heppert J.K."/>
            <person name="Baniya A."/>
            <person name="Schwartz H.T."/>
            <person name="Tan C.-H."/>
            <person name="Antoshechkin I."/>
            <person name="Sternberg P.W."/>
            <person name="Goodrich-Blair H."/>
            <person name="Dillman A.R."/>
        </authorList>
    </citation>
    <scope>NUCLEOTIDE SEQUENCE</scope>
    <source>
        <strain evidence="5">PS9179</strain>
        <tissue evidence="5">Whole animal</tissue>
    </source>
</reference>
<dbReference type="PROSITE" id="PS50141">
    <property type="entry name" value="A_DEAMIN_EDITASE"/>
    <property type="match status" value="1"/>
</dbReference>
<dbReference type="GO" id="GO:0003725">
    <property type="term" value="F:double-stranded RNA binding"/>
    <property type="evidence" value="ECO:0007669"/>
    <property type="project" value="TreeGrafter"/>
</dbReference>
<feature type="compositionally biased region" description="Polar residues" evidence="2">
    <location>
        <begin position="240"/>
        <end position="254"/>
    </location>
</feature>
<keyword evidence="6" id="KW-1185">Reference proteome</keyword>
<keyword evidence="1" id="KW-0694">RNA-binding</keyword>
<dbReference type="GO" id="GO:0003726">
    <property type="term" value="F:double-stranded RNA adenosine deaminase activity"/>
    <property type="evidence" value="ECO:0007669"/>
    <property type="project" value="TreeGrafter"/>
</dbReference>
<feature type="compositionally biased region" description="Acidic residues" evidence="2">
    <location>
        <begin position="255"/>
        <end position="264"/>
    </location>
</feature>
<dbReference type="SMART" id="SM00358">
    <property type="entry name" value="DSRM"/>
    <property type="match status" value="2"/>
</dbReference>
<evidence type="ECO:0008006" key="7">
    <source>
        <dbReference type="Google" id="ProtNLM"/>
    </source>
</evidence>
<evidence type="ECO:0000259" key="3">
    <source>
        <dbReference type="PROSITE" id="PS50137"/>
    </source>
</evidence>
<dbReference type="SUPFAM" id="SSF54768">
    <property type="entry name" value="dsRNA-binding domain-like"/>
    <property type="match status" value="2"/>
</dbReference>
<dbReference type="Pfam" id="PF02137">
    <property type="entry name" value="A_deamin"/>
    <property type="match status" value="1"/>
</dbReference>
<evidence type="ECO:0000256" key="2">
    <source>
        <dbReference type="SAM" id="MobiDB-lite"/>
    </source>
</evidence>
<feature type="region of interest" description="Disordered" evidence="2">
    <location>
        <begin position="221"/>
        <end position="264"/>
    </location>
</feature>
<feature type="domain" description="DRBM" evidence="3">
    <location>
        <begin position="280"/>
        <end position="345"/>
    </location>
</feature>
<dbReference type="InterPro" id="IPR002466">
    <property type="entry name" value="A_deamin"/>
</dbReference>
<organism evidence="5 6">
    <name type="scientific">Steinernema hermaphroditum</name>
    <dbReference type="NCBI Taxonomy" id="289476"/>
    <lineage>
        <taxon>Eukaryota</taxon>
        <taxon>Metazoa</taxon>
        <taxon>Ecdysozoa</taxon>
        <taxon>Nematoda</taxon>
        <taxon>Chromadorea</taxon>
        <taxon>Rhabditida</taxon>
        <taxon>Tylenchina</taxon>
        <taxon>Panagrolaimomorpha</taxon>
        <taxon>Strongyloidoidea</taxon>
        <taxon>Steinernematidae</taxon>
        <taxon>Steinernema</taxon>
    </lineage>
</organism>
<dbReference type="GO" id="GO:0006382">
    <property type="term" value="P:adenosine to inosine editing"/>
    <property type="evidence" value="ECO:0007669"/>
    <property type="project" value="TreeGrafter"/>
</dbReference>
<gene>
    <name evidence="5" type="ORF">QR680_016501</name>
</gene>
<dbReference type="GO" id="GO:0005730">
    <property type="term" value="C:nucleolus"/>
    <property type="evidence" value="ECO:0007669"/>
    <property type="project" value="TreeGrafter"/>
</dbReference>